<reference evidence="2" key="1">
    <citation type="journal article" date="2020" name="Stud. Mycol.">
        <title>101 Dothideomycetes genomes: a test case for predicting lifestyles and emergence of pathogens.</title>
        <authorList>
            <person name="Haridas S."/>
            <person name="Albert R."/>
            <person name="Binder M."/>
            <person name="Bloem J."/>
            <person name="Labutti K."/>
            <person name="Salamov A."/>
            <person name="Andreopoulos B."/>
            <person name="Baker S."/>
            <person name="Barry K."/>
            <person name="Bills G."/>
            <person name="Bluhm B."/>
            <person name="Cannon C."/>
            <person name="Castanera R."/>
            <person name="Culley D."/>
            <person name="Daum C."/>
            <person name="Ezra D."/>
            <person name="Gonzalez J."/>
            <person name="Henrissat B."/>
            <person name="Kuo A."/>
            <person name="Liang C."/>
            <person name="Lipzen A."/>
            <person name="Lutzoni F."/>
            <person name="Magnuson J."/>
            <person name="Mondo S."/>
            <person name="Nolan M."/>
            <person name="Ohm R."/>
            <person name="Pangilinan J."/>
            <person name="Park H.-J."/>
            <person name="Ramirez L."/>
            <person name="Alfaro M."/>
            <person name="Sun H."/>
            <person name="Tritt A."/>
            <person name="Yoshinaga Y."/>
            <person name="Zwiers L.-H."/>
            <person name="Turgeon B."/>
            <person name="Goodwin S."/>
            <person name="Spatafora J."/>
            <person name="Crous P."/>
            <person name="Grigoriev I."/>
        </authorList>
    </citation>
    <scope>NUCLEOTIDE SEQUENCE</scope>
    <source>
        <strain evidence="2">CBS 119687</strain>
    </source>
</reference>
<dbReference type="OrthoDB" id="1022638at2759"/>
<sequence length="239" mass="27090">MVALTPQAKYAPVPRKALIDYDECIRIDVGSGDEIRTFQVHTPLLTPRSLFFKKALSGNWKEAEDRVVKLLDDSPYIFAIYTHYLYTGKIAVTPDDRSDLIQAIDAEYEDLAQLYVLAEKLQDAETKNATIKTILEVCRRHEIDGKYYYPDGDAVCIIYNGTVTGSLARKFMVDIFICKATGDWIGQKTYPEEFLRELSIQLLDQRAAPEIDWLSDSSQYLESTAMSEEQRVLADPGGI</sequence>
<gene>
    <name evidence="2" type="ORF">P153DRAFT_315365</name>
</gene>
<dbReference type="Proteomes" id="UP000799771">
    <property type="component" value="Unassembled WGS sequence"/>
</dbReference>
<dbReference type="AlphaFoldDB" id="A0A6A6AF62"/>
<dbReference type="PANTHER" id="PTHR47843">
    <property type="entry name" value="BTB DOMAIN-CONTAINING PROTEIN-RELATED"/>
    <property type="match status" value="1"/>
</dbReference>
<accession>A0A6A6AF62</accession>
<protein>
    <recommendedName>
        <fullName evidence="1">BTB domain-containing protein</fullName>
    </recommendedName>
</protein>
<feature type="domain" description="BTB" evidence="1">
    <location>
        <begin position="21"/>
        <end position="94"/>
    </location>
</feature>
<dbReference type="CDD" id="cd18186">
    <property type="entry name" value="BTB_POZ_ZBTB_KLHL-like"/>
    <property type="match status" value="1"/>
</dbReference>
<proteinExistence type="predicted"/>
<dbReference type="PROSITE" id="PS50097">
    <property type="entry name" value="BTB"/>
    <property type="match status" value="1"/>
</dbReference>
<evidence type="ECO:0000313" key="3">
    <source>
        <dbReference type="Proteomes" id="UP000799771"/>
    </source>
</evidence>
<dbReference type="RefSeq" id="XP_033524320.1">
    <property type="nucleotide sequence ID" value="XM_033664947.1"/>
</dbReference>
<dbReference type="SUPFAM" id="SSF54695">
    <property type="entry name" value="POZ domain"/>
    <property type="match status" value="1"/>
</dbReference>
<dbReference type="GeneID" id="54405379"/>
<evidence type="ECO:0000313" key="2">
    <source>
        <dbReference type="EMBL" id="KAF2129933.1"/>
    </source>
</evidence>
<name>A0A6A6AF62_9PLEO</name>
<dbReference type="EMBL" id="ML977505">
    <property type="protein sequence ID" value="KAF2129933.1"/>
    <property type="molecule type" value="Genomic_DNA"/>
</dbReference>
<organism evidence="2 3">
    <name type="scientific">Dothidotthia symphoricarpi CBS 119687</name>
    <dbReference type="NCBI Taxonomy" id="1392245"/>
    <lineage>
        <taxon>Eukaryota</taxon>
        <taxon>Fungi</taxon>
        <taxon>Dikarya</taxon>
        <taxon>Ascomycota</taxon>
        <taxon>Pezizomycotina</taxon>
        <taxon>Dothideomycetes</taxon>
        <taxon>Pleosporomycetidae</taxon>
        <taxon>Pleosporales</taxon>
        <taxon>Dothidotthiaceae</taxon>
        <taxon>Dothidotthia</taxon>
    </lineage>
</organism>
<dbReference type="Pfam" id="PF00651">
    <property type="entry name" value="BTB"/>
    <property type="match status" value="1"/>
</dbReference>
<dbReference type="InterPro" id="IPR011333">
    <property type="entry name" value="SKP1/BTB/POZ_sf"/>
</dbReference>
<dbReference type="InterPro" id="IPR000210">
    <property type="entry name" value="BTB/POZ_dom"/>
</dbReference>
<dbReference type="Gene3D" id="3.30.710.10">
    <property type="entry name" value="Potassium Channel Kv1.1, Chain A"/>
    <property type="match status" value="1"/>
</dbReference>
<keyword evidence="3" id="KW-1185">Reference proteome</keyword>
<evidence type="ECO:0000259" key="1">
    <source>
        <dbReference type="PROSITE" id="PS50097"/>
    </source>
</evidence>
<dbReference type="PANTHER" id="PTHR47843:SF2">
    <property type="entry name" value="BTB DOMAIN-CONTAINING PROTEIN"/>
    <property type="match status" value="1"/>
</dbReference>